<dbReference type="PROSITE" id="PS00839">
    <property type="entry name" value="SUMT_1"/>
    <property type="match status" value="1"/>
</dbReference>
<dbReference type="GO" id="GO:0004851">
    <property type="term" value="F:uroporphyrin-III C-methyltransferase activity"/>
    <property type="evidence" value="ECO:0007669"/>
    <property type="project" value="InterPro"/>
</dbReference>
<evidence type="ECO:0000256" key="9">
    <source>
        <dbReference type="ARBA" id="ARBA00023239"/>
    </source>
</evidence>
<feature type="domain" description="Sirohaem synthase dimerisation" evidence="17">
    <location>
        <begin position="154"/>
        <end position="208"/>
    </location>
</feature>
<evidence type="ECO:0000256" key="13">
    <source>
        <dbReference type="ARBA" id="ARBA00047561"/>
    </source>
</evidence>
<evidence type="ECO:0000256" key="7">
    <source>
        <dbReference type="ARBA" id="ARBA00023002"/>
    </source>
</evidence>
<accession>A0A2W5KCI0</accession>
<proteinExistence type="inferred from homology"/>
<dbReference type="Pfam" id="PF00590">
    <property type="entry name" value="TP_methylase"/>
    <property type="match status" value="1"/>
</dbReference>
<dbReference type="PROSITE" id="PS00840">
    <property type="entry name" value="SUMT_2"/>
    <property type="match status" value="1"/>
</dbReference>
<dbReference type="EMBL" id="QFPN01000007">
    <property type="protein sequence ID" value="PZQ13729.1"/>
    <property type="molecule type" value="Genomic_DNA"/>
</dbReference>
<evidence type="ECO:0000256" key="6">
    <source>
        <dbReference type="ARBA" id="ARBA00022691"/>
    </source>
</evidence>
<dbReference type="InterPro" id="IPR014776">
    <property type="entry name" value="4pyrrole_Mease_sub2"/>
</dbReference>
<dbReference type="InterPro" id="IPR006366">
    <property type="entry name" value="CobA/CysG_C"/>
</dbReference>
<evidence type="ECO:0000256" key="10">
    <source>
        <dbReference type="ARBA" id="ARBA00023244"/>
    </source>
</evidence>
<evidence type="ECO:0000313" key="19">
    <source>
        <dbReference type="Proteomes" id="UP000249577"/>
    </source>
</evidence>
<dbReference type="Gene3D" id="3.30.160.110">
    <property type="entry name" value="Siroheme synthase, domain 2"/>
    <property type="match status" value="1"/>
</dbReference>
<dbReference type="NCBIfam" id="TIGR01469">
    <property type="entry name" value="cobA_cysG_Cterm"/>
    <property type="match status" value="1"/>
</dbReference>
<reference evidence="18 19" key="1">
    <citation type="submission" date="2017-08" db="EMBL/GenBank/DDBJ databases">
        <title>Infants hospitalized years apart are colonized by the same room-sourced microbial strains.</title>
        <authorList>
            <person name="Brooks B."/>
            <person name="Olm M.R."/>
            <person name="Firek B.A."/>
            <person name="Baker R."/>
            <person name="Thomas B.C."/>
            <person name="Morowitz M.J."/>
            <person name="Banfield J.F."/>
        </authorList>
    </citation>
    <scope>NUCLEOTIDE SEQUENCE [LARGE SCALE GENOMIC DNA]</scope>
    <source>
        <strain evidence="18">S2_005_003_R2_43</strain>
    </source>
</reference>
<organism evidence="18 19">
    <name type="scientific">Ancylobacter novellus</name>
    <name type="common">Thiobacillus novellus</name>
    <dbReference type="NCBI Taxonomy" id="921"/>
    <lineage>
        <taxon>Bacteria</taxon>
        <taxon>Pseudomonadati</taxon>
        <taxon>Pseudomonadota</taxon>
        <taxon>Alphaproteobacteria</taxon>
        <taxon>Hyphomicrobiales</taxon>
        <taxon>Xanthobacteraceae</taxon>
        <taxon>Ancylobacter</taxon>
    </lineage>
</organism>
<evidence type="ECO:0000256" key="2">
    <source>
        <dbReference type="ARBA" id="ARBA00005879"/>
    </source>
</evidence>
<gene>
    <name evidence="18" type="primary">cobA</name>
    <name evidence="18" type="ORF">DI565_14440</name>
</gene>
<dbReference type="Gene3D" id="3.30.950.10">
    <property type="entry name" value="Methyltransferase, Cobalt-precorrin-4 Transmethylase, Domain 2"/>
    <property type="match status" value="1"/>
</dbReference>
<evidence type="ECO:0000256" key="14">
    <source>
        <dbReference type="PIRSR" id="PIRSR036426-1"/>
    </source>
</evidence>
<dbReference type="InterPro" id="IPR014777">
    <property type="entry name" value="4pyrrole_Mease_sub1"/>
</dbReference>
<dbReference type="InterPro" id="IPR019478">
    <property type="entry name" value="Sirohaem_synthase_dimer_dom"/>
</dbReference>
<evidence type="ECO:0000256" key="11">
    <source>
        <dbReference type="ARBA" id="ARBA00023268"/>
    </source>
</evidence>
<keyword evidence="9" id="KW-0456">Lyase</keyword>
<evidence type="ECO:0000256" key="1">
    <source>
        <dbReference type="ARBA" id="ARBA00005010"/>
    </source>
</evidence>
<evidence type="ECO:0000256" key="15">
    <source>
        <dbReference type="RuleBase" id="RU003960"/>
    </source>
</evidence>
<evidence type="ECO:0000256" key="4">
    <source>
        <dbReference type="ARBA" id="ARBA00022603"/>
    </source>
</evidence>
<dbReference type="Pfam" id="PF13241">
    <property type="entry name" value="NAD_binding_7"/>
    <property type="match status" value="1"/>
</dbReference>
<dbReference type="NCBIfam" id="NF004790">
    <property type="entry name" value="PRK06136.1"/>
    <property type="match status" value="1"/>
</dbReference>
<feature type="active site" description="Proton donor" evidence="14">
    <location>
        <position position="272"/>
    </location>
</feature>
<feature type="active site" description="Proton acceptor" evidence="14">
    <location>
        <position position="250"/>
    </location>
</feature>
<keyword evidence="7" id="KW-0560">Oxidoreductase</keyword>
<dbReference type="SUPFAM" id="SSF53790">
    <property type="entry name" value="Tetrapyrrole methylase"/>
    <property type="match status" value="1"/>
</dbReference>
<dbReference type="PIRSF" id="PIRSF036426">
    <property type="entry name" value="Sirohaem_synth"/>
    <property type="match status" value="1"/>
</dbReference>
<dbReference type="Gene3D" id="3.40.50.720">
    <property type="entry name" value="NAD(P)-binding Rossmann-like Domain"/>
    <property type="match status" value="1"/>
</dbReference>
<keyword evidence="3" id="KW-0169">Cobalamin biosynthesis</keyword>
<evidence type="ECO:0000256" key="8">
    <source>
        <dbReference type="ARBA" id="ARBA00023027"/>
    </source>
</evidence>
<dbReference type="InterPro" id="IPR035996">
    <property type="entry name" value="4pyrrol_Methylase_sf"/>
</dbReference>
<dbReference type="NCBIfam" id="TIGR01470">
    <property type="entry name" value="cysG_Nterm"/>
    <property type="match status" value="1"/>
</dbReference>
<dbReference type="InterPro" id="IPR006367">
    <property type="entry name" value="Sirohaem_synthase_N"/>
</dbReference>
<protein>
    <submittedName>
        <fullName evidence="18">Uroporphyrinogen-III C-methyltransferase</fullName>
    </submittedName>
</protein>
<dbReference type="SUPFAM" id="SSF75615">
    <property type="entry name" value="Siroheme synthase middle domains-like"/>
    <property type="match status" value="1"/>
</dbReference>
<dbReference type="FunFam" id="3.40.1010.10:FF:000001">
    <property type="entry name" value="Siroheme synthase"/>
    <property type="match status" value="1"/>
</dbReference>
<dbReference type="InterPro" id="IPR036291">
    <property type="entry name" value="NAD(P)-bd_dom_sf"/>
</dbReference>
<dbReference type="CDD" id="cd11642">
    <property type="entry name" value="SUMT"/>
    <property type="match status" value="1"/>
</dbReference>
<dbReference type="InterPro" id="IPR000878">
    <property type="entry name" value="4pyrrol_Mease"/>
</dbReference>
<dbReference type="GO" id="GO:0019354">
    <property type="term" value="P:siroheme biosynthetic process"/>
    <property type="evidence" value="ECO:0007669"/>
    <property type="project" value="UniProtKB-UniPathway"/>
</dbReference>
<evidence type="ECO:0000259" key="17">
    <source>
        <dbReference type="Pfam" id="PF10414"/>
    </source>
</evidence>
<keyword evidence="4 15" id="KW-0489">Methyltransferase</keyword>
<dbReference type="Gene3D" id="1.10.8.210">
    <property type="entry name" value="Sirohaem synthase, dimerisation domain"/>
    <property type="match status" value="1"/>
</dbReference>
<evidence type="ECO:0000256" key="5">
    <source>
        <dbReference type="ARBA" id="ARBA00022679"/>
    </source>
</evidence>
<dbReference type="Pfam" id="PF10414">
    <property type="entry name" value="CysG_dimeriser"/>
    <property type="match status" value="1"/>
</dbReference>
<comment type="pathway">
    <text evidence="12">Porphyrin-containing compound metabolism; siroheme biosynthesis; precorrin-2 from uroporphyrinogen III: step 1/1.</text>
</comment>
<evidence type="ECO:0000256" key="3">
    <source>
        <dbReference type="ARBA" id="ARBA00022573"/>
    </source>
</evidence>
<dbReference type="NCBIfam" id="NF007922">
    <property type="entry name" value="PRK10637.1"/>
    <property type="match status" value="1"/>
</dbReference>
<keyword evidence="8" id="KW-0520">NAD</keyword>
<sequence>MARLTAFPAFFKVSRKTVVIVGDGPAAAAKTRLLGETDARIRVIAAEPGDELLRDVARLGAEVVREAFDPRHLEGAALVFAASEDEIRDRRVADAARAARIPVNVVDRPELCDFTTPAIVNRAPLAVAIGTEGAAPVLARHVRARIETLLAPETGRLASLAESLRGVVADLLPAGESRRRFWAKLFDGPVAARALAGDEPGARAEAMRMMAAEPDVDGFVWLVGAGPGAIDLLTLRAQRVLQEADVIVHDALVPQEVISMGRRDAERISVGKRKGAHEASQSEIEEILVREARAGRRVVRLKSGDPLVFGRAGEEMAALAAAGVPFEVVPGVTAAFASAASAKAPLTLRGVSSSLVFATGHDLDGRTLPDWAGLALGGATVAVYMGRTVAGAVAARLLEAGLSPDTPAAAVENASRADEAIFFGALRDLPELALRGDVTGPVLILIGRALGEARQIAAEPLAPVTARKTAAA</sequence>
<evidence type="ECO:0000256" key="12">
    <source>
        <dbReference type="ARBA" id="ARBA00025705"/>
    </source>
</evidence>
<dbReference type="GO" id="GO:0051287">
    <property type="term" value="F:NAD binding"/>
    <property type="evidence" value="ECO:0007669"/>
    <property type="project" value="InterPro"/>
</dbReference>
<comment type="catalytic activity">
    <reaction evidence="13">
        <text>precorrin-2 + NAD(+) = sirohydrochlorin + NADH + 2 H(+)</text>
        <dbReference type="Rhea" id="RHEA:15613"/>
        <dbReference type="ChEBI" id="CHEBI:15378"/>
        <dbReference type="ChEBI" id="CHEBI:57540"/>
        <dbReference type="ChEBI" id="CHEBI:57945"/>
        <dbReference type="ChEBI" id="CHEBI:58351"/>
        <dbReference type="ChEBI" id="CHEBI:58827"/>
        <dbReference type="EC" id="1.3.1.76"/>
    </reaction>
</comment>
<evidence type="ECO:0000259" key="16">
    <source>
        <dbReference type="Pfam" id="PF00590"/>
    </source>
</evidence>
<keyword evidence="5 15" id="KW-0808">Transferase</keyword>
<evidence type="ECO:0000313" key="18">
    <source>
        <dbReference type="EMBL" id="PZQ13729.1"/>
    </source>
</evidence>
<dbReference type="InterPro" id="IPR012409">
    <property type="entry name" value="Sirohaem_synth"/>
</dbReference>
<dbReference type="PANTHER" id="PTHR45790:SF3">
    <property type="entry name" value="S-ADENOSYL-L-METHIONINE-DEPENDENT UROPORPHYRINOGEN III METHYLTRANSFERASE, CHLOROPLASTIC"/>
    <property type="match status" value="1"/>
</dbReference>
<keyword evidence="10" id="KW-0627">Porphyrin biosynthesis</keyword>
<dbReference type="Gene3D" id="3.40.1010.10">
    <property type="entry name" value="Cobalt-precorrin-4 Transmethylase, Domain 1"/>
    <property type="match status" value="1"/>
</dbReference>
<comment type="caution">
    <text evidence="18">The sequence shown here is derived from an EMBL/GenBank/DDBJ whole genome shotgun (WGS) entry which is preliminary data.</text>
</comment>
<feature type="domain" description="Tetrapyrrole methylase" evidence="16">
    <location>
        <begin position="220"/>
        <end position="429"/>
    </location>
</feature>
<dbReference type="GO" id="GO:0032259">
    <property type="term" value="P:methylation"/>
    <property type="evidence" value="ECO:0007669"/>
    <property type="project" value="UniProtKB-KW"/>
</dbReference>
<dbReference type="InterPro" id="IPR037115">
    <property type="entry name" value="Sirohaem_synt_dimer_dom_sf"/>
</dbReference>
<dbReference type="GO" id="GO:0043115">
    <property type="term" value="F:precorrin-2 dehydrogenase activity"/>
    <property type="evidence" value="ECO:0007669"/>
    <property type="project" value="UniProtKB-EC"/>
</dbReference>
<dbReference type="GO" id="GO:0009236">
    <property type="term" value="P:cobalamin biosynthetic process"/>
    <property type="evidence" value="ECO:0007669"/>
    <property type="project" value="UniProtKB-KW"/>
</dbReference>
<keyword evidence="6" id="KW-0949">S-adenosyl-L-methionine</keyword>
<comment type="pathway">
    <text evidence="1">Porphyrin-containing compound metabolism; siroheme biosynthesis; sirohydrochlorin from precorrin-2: step 1/1.</text>
</comment>
<comment type="similarity">
    <text evidence="2 15">Belongs to the precorrin methyltransferase family.</text>
</comment>
<dbReference type="UniPathway" id="UPA00262">
    <property type="reaction ID" value="UER00211"/>
</dbReference>
<dbReference type="InterPro" id="IPR050161">
    <property type="entry name" value="Siro_Cobalamin_biosynth"/>
</dbReference>
<dbReference type="PANTHER" id="PTHR45790">
    <property type="entry name" value="SIROHEME SYNTHASE-RELATED"/>
    <property type="match status" value="1"/>
</dbReference>
<dbReference type="Proteomes" id="UP000249577">
    <property type="component" value="Unassembled WGS sequence"/>
</dbReference>
<keyword evidence="11" id="KW-0511">Multifunctional enzyme</keyword>
<dbReference type="SUPFAM" id="SSF51735">
    <property type="entry name" value="NAD(P)-binding Rossmann-fold domains"/>
    <property type="match status" value="1"/>
</dbReference>
<dbReference type="AlphaFoldDB" id="A0A2W5KCI0"/>
<name>A0A2W5KCI0_ANCNO</name>
<dbReference type="InterPro" id="IPR003043">
    <property type="entry name" value="Uropor_MeTrfase_CS"/>
</dbReference>
<dbReference type="GO" id="GO:0051266">
    <property type="term" value="F:sirohydrochlorin ferrochelatase activity"/>
    <property type="evidence" value="ECO:0007669"/>
    <property type="project" value="InterPro"/>
</dbReference>